<keyword evidence="9" id="KW-0472">Membrane</keyword>
<evidence type="ECO:0000256" key="3">
    <source>
        <dbReference type="ARBA" id="ARBA00022676"/>
    </source>
</evidence>
<name>A0A9Q0MPU3_9DIPT</name>
<keyword evidence="9" id="KW-1133">Transmembrane helix</keyword>
<keyword evidence="6" id="KW-1015">Disulfide bond</keyword>
<evidence type="ECO:0000256" key="9">
    <source>
        <dbReference type="SAM" id="Phobius"/>
    </source>
</evidence>
<dbReference type="PANTHER" id="PTHR11675:SF68">
    <property type="entry name" value="N-ACETYLGALACTOSAMINYLTRANSFERASE 7"/>
    <property type="match status" value="1"/>
</dbReference>
<organism evidence="11 12">
    <name type="scientific">Pseudolycoriella hygida</name>
    <dbReference type="NCBI Taxonomy" id="35572"/>
    <lineage>
        <taxon>Eukaryota</taxon>
        <taxon>Metazoa</taxon>
        <taxon>Ecdysozoa</taxon>
        <taxon>Arthropoda</taxon>
        <taxon>Hexapoda</taxon>
        <taxon>Insecta</taxon>
        <taxon>Pterygota</taxon>
        <taxon>Neoptera</taxon>
        <taxon>Endopterygota</taxon>
        <taxon>Diptera</taxon>
        <taxon>Nematocera</taxon>
        <taxon>Sciaroidea</taxon>
        <taxon>Sciaridae</taxon>
        <taxon>Pseudolycoriella</taxon>
    </lineage>
</organism>
<evidence type="ECO:0000259" key="10">
    <source>
        <dbReference type="Pfam" id="PF00535"/>
    </source>
</evidence>
<dbReference type="GO" id="GO:0046872">
    <property type="term" value="F:metal ion binding"/>
    <property type="evidence" value="ECO:0007669"/>
    <property type="project" value="UniProtKB-KW"/>
</dbReference>
<dbReference type="OrthoDB" id="7790150at2759"/>
<comment type="caution">
    <text evidence="11">The sequence shown here is derived from an EMBL/GenBank/DDBJ whole genome shotgun (WGS) entry which is preliminary data.</text>
</comment>
<evidence type="ECO:0000256" key="8">
    <source>
        <dbReference type="SAM" id="MobiDB-lite"/>
    </source>
</evidence>
<comment type="cofactor">
    <cofactor evidence="1">
        <name>Mn(2+)</name>
        <dbReference type="ChEBI" id="CHEBI:29035"/>
    </cofactor>
</comment>
<feature type="region of interest" description="Disordered" evidence="8">
    <location>
        <begin position="1"/>
        <end position="25"/>
    </location>
</feature>
<accession>A0A9Q0MPU3</accession>
<comment type="pathway">
    <text evidence="2">Protein modification; protein glycosylation.</text>
</comment>
<reference evidence="11" key="1">
    <citation type="submission" date="2022-07" db="EMBL/GenBank/DDBJ databases">
        <authorList>
            <person name="Trinca V."/>
            <person name="Uliana J.V.C."/>
            <person name="Torres T.T."/>
            <person name="Ward R.J."/>
            <person name="Monesi N."/>
        </authorList>
    </citation>
    <scope>NUCLEOTIDE SEQUENCE</scope>
    <source>
        <strain evidence="11">HSMRA1968</strain>
        <tissue evidence="11">Whole embryos</tissue>
    </source>
</reference>
<keyword evidence="12" id="KW-1185">Reference proteome</keyword>
<dbReference type="InterPro" id="IPR029044">
    <property type="entry name" value="Nucleotide-diphossugar_trans"/>
</dbReference>
<evidence type="ECO:0000313" key="11">
    <source>
        <dbReference type="EMBL" id="KAJ6635469.1"/>
    </source>
</evidence>
<keyword evidence="9" id="KW-0812">Transmembrane</keyword>
<gene>
    <name evidence="11" type="primary">Pgant5_3</name>
    <name evidence="11" type="ORF">Bhyg_14055</name>
</gene>
<feature type="domain" description="Glycosyltransferase 2-like" evidence="10">
    <location>
        <begin position="380"/>
        <end position="515"/>
    </location>
</feature>
<evidence type="ECO:0000256" key="4">
    <source>
        <dbReference type="ARBA" id="ARBA00022679"/>
    </source>
</evidence>
<proteinExistence type="predicted"/>
<keyword evidence="3" id="KW-0328">Glycosyltransferase</keyword>
<dbReference type="EMBL" id="WJQU01000004">
    <property type="protein sequence ID" value="KAJ6635469.1"/>
    <property type="molecule type" value="Genomic_DNA"/>
</dbReference>
<dbReference type="Pfam" id="PF00535">
    <property type="entry name" value="Glycos_transf_2"/>
    <property type="match status" value="1"/>
</dbReference>
<keyword evidence="4" id="KW-0808">Transferase</keyword>
<evidence type="ECO:0000256" key="6">
    <source>
        <dbReference type="ARBA" id="ARBA00023157"/>
    </source>
</evidence>
<sequence>MLANTASSISQDIKQSNATHSTNNRKENVINLSDYNPTVNELEVLSLGLNFAIPPTEKLTKNLKLKFISSIEANFNNEDMEEVEKEITRRNICKLIEQGRSSKPNKEILQTIKSLTDNKNIVILKADKGNATVIMNTIDYHNKIKQLIEDGPYSIITEDPTEKILKNLKSICKRLKDSNRIDKDLYNEMINCNPRISKFFGLPKIHKEGIPFRPINDYRNSTEEYNYIRSNQLITVAMKKRFIAIFVWIVGGAILFTLYSFSDSGVHEMQPTKVHKIEGKMSNYEKSEWPFEISKNYNESEVVRWSYPVPIIHNDSYQVGQGGGGYVPSADKKELMEQLIKEHNFNLLASDLMSLHRSVPDSRSHECKSLKYPEKLPTTSVVIIFHNEAWSTLLRTVWSVIDRSPPELLKEIVLVDDFSTWTFLKRPLDDYIETLPVNLKLIRNAKREGLIRARLIGAKEATGSVLTFLDAHMECNEGWLQPLLERIASDRSVVAVPTMDQISSDNMSYQYNKDVQINGFHWNLIFNW</sequence>
<dbReference type="Proteomes" id="UP001151699">
    <property type="component" value="Chromosome C"/>
</dbReference>
<dbReference type="GO" id="GO:0006493">
    <property type="term" value="P:protein O-linked glycosylation"/>
    <property type="evidence" value="ECO:0007669"/>
    <property type="project" value="TreeGrafter"/>
</dbReference>
<evidence type="ECO:0000256" key="7">
    <source>
        <dbReference type="ARBA" id="ARBA00023211"/>
    </source>
</evidence>
<dbReference type="GO" id="GO:0005794">
    <property type="term" value="C:Golgi apparatus"/>
    <property type="evidence" value="ECO:0007669"/>
    <property type="project" value="TreeGrafter"/>
</dbReference>
<dbReference type="PANTHER" id="PTHR11675">
    <property type="entry name" value="N-ACETYLGALACTOSAMINYLTRANSFERASE"/>
    <property type="match status" value="1"/>
</dbReference>
<feature type="transmembrane region" description="Helical" evidence="9">
    <location>
        <begin position="242"/>
        <end position="261"/>
    </location>
</feature>
<keyword evidence="5" id="KW-0479">Metal-binding</keyword>
<dbReference type="SUPFAM" id="SSF53448">
    <property type="entry name" value="Nucleotide-diphospho-sugar transferases"/>
    <property type="match status" value="1"/>
</dbReference>
<evidence type="ECO:0000256" key="5">
    <source>
        <dbReference type="ARBA" id="ARBA00022723"/>
    </source>
</evidence>
<evidence type="ECO:0000256" key="1">
    <source>
        <dbReference type="ARBA" id="ARBA00001936"/>
    </source>
</evidence>
<evidence type="ECO:0000256" key="2">
    <source>
        <dbReference type="ARBA" id="ARBA00004922"/>
    </source>
</evidence>
<keyword evidence="7" id="KW-0464">Manganese</keyword>
<dbReference type="AlphaFoldDB" id="A0A9Q0MPU3"/>
<evidence type="ECO:0000313" key="12">
    <source>
        <dbReference type="Proteomes" id="UP001151699"/>
    </source>
</evidence>
<dbReference type="Gene3D" id="3.90.550.10">
    <property type="entry name" value="Spore Coat Polysaccharide Biosynthesis Protein SpsA, Chain A"/>
    <property type="match status" value="1"/>
</dbReference>
<protein>
    <submittedName>
        <fullName evidence="11">Polypeptide N-acetylgalactosaminyltransferase 5</fullName>
    </submittedName>
</protein>
<dbReference type="InterPro" id="IPR001173">
    <property type="entry name" value="Glyco_trans_2-like"/>
</dbReference>
<dbReference type="GO" id="GO:0004653">
    <property type="term" value="F:polypeptide N-acetylgalactosaminyltransferase activity"/>
    <property type="evidence" value="ECO:0007669"/>
    <property type="project" value="TreeGrafter"/>
</dbReference>
<feature type="compositionally biased region" description="Polar residues" evidence="8">
    <location>
        <begin position="1"/>
        <end position="22"/>
    </location>
</feature>